<keyword evidence="3" id="KW-1185">Reference proteome</keyword>
<evidence type="ECO:0000256" key="1">
    <source>
        <dbReference type="SAM" id="SignalP"/>
    </source>
</evidence>
<feature type="signal peptide" evidence="1">
    <location>
        <begin position="1"/>
        <end position="23"/>
    </location>
</feature>
<dbReference type="Proteomes" id="UP001642464">
    <property type="component" value="Unassembled WGS sequence"/>
</dbReference>
<name>A0ABP0QHQ0_9DINO</name>
<sequence length="142" mass="15730">MTERKRLRCLQVSLRLFLWRSLTLLGHPRNGYLSMAYPGCYACEGIKKTSKAHGKVHSKVCKARCQEWLKRQRKREEDQTETEVKRQKVDPGVGLSSFVANCTVFAICAVWSGVPGCSNAANISAGVASRFRKHGSGKTGTA</sequence>
<dbReference type="EMBL" id="CAXAMM010039616">
    <property type="protein sequence ID" value="CAK9087762.1"/>
    <property type="molecule type" value="Genomic_DNA"/>
</dbReference>
<organism evidence="2 3">
    <name type="scientific">Durusdinium trenchii</name>
    <dbReference type="NCBI Taxonomy" id="1381693"/>
    <lineage>
        <taxon>Eukaryota</taxon>
        <taxon>Sar</taxon>
        <taxon>Alveolata</taxon>
        <taxon>Dinophyceae</taxon>
        <taxon>Suessiales</taxon>
        <taxon>Symbiodiniaceae</taxon>
        <taxon>Durusdinium</taxon>
    </lineage>
</organism>
<keyword evidence="1" id="KW-0732">Signal</keyword>
<gene>
    <name evidence="2" type="ORF">SCF082_LOCUS41477</name>
</gene>
<comment type="caution">
    <text evidence="2">The sequence shown here is derived from an EMBL/GenBank/DDBJ whole genome shotgun (WGS) entry which is preliminary data.</text>
</comment>
<proteinExistence type="predicted"/>
<evidence type="ECO:0000313" key="2">
    <source>
        <dbReference type="EMBL" id="CAK9087762.1"/>
    </source>
</evidence>
<evidence type="ECO:0000313" key="3">
    <source>
        <dbReference type="Proteomes" id="UP001642464"/>
    </source>
</evidence>
<reference evidence="2 3" key="1">
    <citation type="submission" date="2024-02" db="EMBL/GenBank/DDBJ databases">
        <authorList>
            <person name="Chen Y."/>
            <person name="Shah S."/>
            <person name="Dougan E. K."/>
            <person name="Thang M."/>
            <person name="Chan C."/>
        </authorList>
    </citation>
    <scope>NUCLEOTIDE SEQUENCE [LARGE SCALE GENOMIC DNA]</scope>
</reference>
<accession>A0ABP0QHQ0</accession>
<protein>
    <submittedName>
        <fullName evidence="2">Uncharacterized protein</fullName>
    </submittedName>
</protein>
<feature type="chain" id="PRO_5047514832" evidence="1">
    <location>
        <begin position="24"/>
        <end position="142"/>
    </location>
</feature>